<evidence type="ECO:0000313" key="2">
    <source>
        <dbReference type="EMBL" id="SNR85822.1"/>
    </source>
</evidence>
<accession>A0A238ZRQ6</accession>
<dbReference type="Proteomes" id="UP000198305">
    <property type="component" value="Unassembled WGS sequence"/>
</dbReference>
<dbReference type="InterPro" id="IPR036551">
    <property type="entry name" value="Flavin_trans-like"/>
</dbReference>
<evidence type="ECO:0000313" key="3">
    <source>
        <dbReference type="Proteomes" id="UP000198305"/>
    </source>
</evidence>
<reference evidence="3" key="1">
    <citation type="submission" date="2017-06" db="EMBL/GenBank/DDBJ databases">
        <authorList>
            <person name="Varghese N."/>
            <person name="Submissions S."/>
        </authorList>
    </citation>
    <scope>NUCLEOTIDE SEQUENCE [LARGE SCALE GENOMIC DNA]</scope>
    <source>
        <strain evidence="3">Ca-68</strain>
    </source>
</reference>
<feature type="domain" description="Flavoprotein" evidence="1">
    <location>
        <begin position="23"/>
        <end position="176"/>
    </location>
</feature>
<protein>
    <submittedName>
        <fullName evidence="2">Flavoprotein</fullName>
    </submittedName>
</protein>
<proteinExistence type="predicted"/>
<dbReference type="GO" id="GO:0003824">
    <property type="term" value="F:catalytic activity"/>
    <property type="evidence" value="ECO:0007669"/>
    <property type="project" value="InterPro"/>
</dbReference>
<dbReference type="SUPFAM" id="SSF52507">
    <property type="entry name" value="Homo-oligomeric flavin-containing Cys decarboxylases, HFCD"/>
    <property type="match status" value="1"/>
</dbReference>
<evidence type="ECO:0000259" key="1">
    <source>
        <dbReference type="Pfam" id="PF02441"/>
    </source>
</evidence>
<name>A0A238ZRQ6_9PROT</name>
<dbReference type="Pfam" id="PF02441">
    <property type="entry name" value="Flavoprotein"/>
    <property type="match status" value="1"/>
</dbReference>
<sequence>MKPSCCVIRSEHSSGVKTVEKPRLAWAITGSGHYLRECLEIADGLEDVDLFLSRAAAEILQQYGYKHKVAKVFQDKTASSVPVEMFYYGYYHTVVVAPATSNTVAKMVYGISDTLVTNVYAQAGKCGVPSIVFACDTAPEVESEAPRDNMVMVYPRRIDLENMERLKSDEGTTVVSDMQQLQAAIQARLACLKTSYS</sequence>
<dbReference type="EMBL" id="FZOA01000005">
    <property type="protein sequence ID" value="SNR85822.1"/>
    <property type="molecule type" value="Genomic_DNA"/>
</dbReference>
<dbReference type="InterPro" id="IPR003382">
    <property type="entry name" value="Flavoprotein"/>
</dbReference>
<dbReference type="Gene3D" id="3.40.50.1950">
    <property type="entry name" value="Flavin prenyltransferase-like"/>
    <property type="match status" value="1"/>
</dbReference>
<organism evidence="2 3">
    <name type="scientific">Methylobacillus rhizosphaerae</name>
    <dbReference type="NCBI Taxonomy" id="551994"/>
    <lineage>
        <taxon>Bacteria</taxon>
        <taxon>Pseudomonadati</taxon>
        <taxon>Pseudomonadota</taxon>
        <taxon>Betaproteobacteria</taxon>
        <taxon>Nitrosomonadales</taxon>
        <taxon>Methylophilaceae</taxon>
        <taxon>Methylobacillus</taxon>
    </lineage>
</organism>
<keyword evidence="3" id="KW-1185">Reference proteome</keyword>
<dbReference type="AlphaFoldDB" id="A0A238ZRQ6"/>
<gene>
    <name evidence="2" type="ORF">SAMN05192560_1464</name>
</gene>